<reference evidence="1 2" key="1">
    <citation type="journal article" date="2017" name="MBio">
        <title>Type VI secretion-mediated competition in the bee gut microbiome.</title>
        <authorList>
            <person name="Steele M.I."/>
            <person name="Kwong W.K."/>
            <person name="Powell J.E."/>
            <person name="Whiteley M."/>
            <person name="Moran N.A."/>
        </authorList>
    </citation>
    <scope>NUCLEOTIDE SEQUENCE [LARGE SCALE GENOMIC DNA]</scope>
    <source>
        <strain evidence="1 2">Ruf1-X</strain>
    </source>
</reference>
<evidence type="ECO:0000313" key="1">
    <source>
        <dbReference type="EMBL" id="PIT47506.1"/>
    </source>
</evidence>
<dbReference type="Pfam" id="PF14281">
    <property type="entry name" value="PDDEXK_4"/>
    <property type="match status" value="1"/>
</dbReference>
<dbReference type="RefSeq" id="WP_100139228.1">
    <property type="nucleotide sequence ID" value="NZ_MEIP01000016.1"/>
</dbReference>
<evidence type="ECO:0008006" key="3">
    <source>
        <dbReference type="Google" id="ProtNLM"/>
    </source>
</evidence>
<dbReference type="InterPro" id="IPR029470">
    <property type="entry name" value="PDDEXK_4"/>
</dbReference>
<dbReference type="EMBL" id="MEIP01000016">
    <property type="protein sequence ID" value="PIT47506.1"/>
    <property type="molecule type" value="Genomic_DNA"/>
</dbReference>
<comment type="caution">
    <text evidence="1">The sequence shown here is derived from an EMBL/GenBank/DDBJ whole genome shotgun (WGS) entry which is preliminary data.</text>
</comment>
<sequence>MSIQKLLDDVTLWRESYKKANALFDRQLAPAFRLLNLFCINEMALSNCLAFLLDKNETHGQQDLFINKFYELFSSQKNIQLESKYQVVTEYKIPTGRRIDILLTDHKNYIAIENKPWACNQKDQLKDYGTWLHEEAKNDKNWLLIYLCNREINEYTLSEDTDESIRDNVLHITFYELRNWLIDCALYVQAPKVKLLVEDLIQYIQENVNGEINMKQQDELVKMILSNSNNLNSALLIANNIEVVKKELFDKFIKNLRDQTANLGMVGIKIEGDTEIEKRYAGFQIKFDPNDYFVLRWESQGTMQRDIIYGIRRKDATVQPNKKLYKHIAEQMEGILSSPQSNELWWPAWDSPEKNAMPKFIEDETWISFFHPQESTFTKSVIEIIRQVYEKQTLRALLKER</sequence>
<gene>
    <name evidence="1" type="ORF">BHC46_06925</name>
</gene>
<dbReference type="Proteomes" id="UP000229970">
    <property type="component" value="Unassembled WGS sequence"/>
</dbReference>
<name>A0A2N9XGQ1_9NEIS</name>
<evidence type="ECO:0000313" key="2">
    <source>
        <dbReference type="Proteomes" id="UP000229970"/>
    </source>
</evidence>
<protein>
    <recommendedName>
        <fullName evidence="3">PD-(D/E)XK nuclease superfamily protein</fullName>
    </recommendedName>
</protein>
<dbReference type="AlphaFoldDB" id="A0A2N9XGQ1"/>
<proteinExistence type="predicted"/>
<accession>A0A2N9XGQ1</accession>
<organism evidence="1 2">
    <name type="scientific">Snodgrassella alvi</name>
    <dbReference type="NCBI Taxonomy" id="1196083"/>
    <lineage>
        <taxon>Bacteria</taxon>
        <taxon>Pseudomonadati</taxon>
        <taxon>Pseudomonadota</taxon>
        <taxon>Betaproteobacteria</taxon>
        <taxon>Neisseriales</taxon>
        <taxon>Neisseriaceae</taxon>
        <taxon>Snodgrassella</taxon>
    </lineage>
</organism>